<dbReference type="Proteomes" id="UP001604336">
    <property type="component" value="Unassembled WGS sequence"/>
</dbReference>
<dbReference type="InterPro" id="IPR046848">
    <property type="entry name" value="E_motif"/>
</dbReference>
<dbReference type="Gene3D" id="1.25.40.10">
    <property type="entry name" value="Tetratricopeptide repeat domain"/>
    <property type="match status" value="4"/>
</dbReference>
<dbReference type="InterPro" id="IPR002885">
    <property type="entry name" value="PPR_rpt"/>
</dbReference>
<name>A0ABD1NXC3_9LAMI</name>
<dbReference type="NCBIfam" id="TIGR00756">
    <property type="entry name" value="PPR"/>
    <property type="match status" value="5"/>
</dbReference>
<dbReference type="InterPro" id="IPR046960">
    <property type="entry name" value="PPR_At4g14850-like_plant"/>
</dbReference>
<dbReference type="PROSITE" id="PS51375">
    <property type="entry name" value="PPR"/>
    <property type="match status" value="4"/>
</dbReference>
<keyword evidence="4" id="KW-1185">Reference proteome</keyword>
<organism evidence="3 4">
    <name type="scientific">Abeliophyllum distichum</name>
    <dbReference type="NCBI Taxonomy" id="126358"/>
    <lineage>
        <taxon>Eukaryota</taxon>
        <taxon>Viridiplantae</taxon>
        <taxon>Streptophyta</taxon>
        <taxon>Embryophyta</taxon>
        <taxon>Tracheophyta</taxon>
        <taxon>Spermatophyta</taxon>
        <taxon>Magnoliopsida</taxon>
        <taxon>eudicotyledons</taxon>
        <taxon>Gunneridae</taxon>
        <taxon>Pentapetalae</taxon>
        <taxon>asterids</taxon>
        <taxon>lamiids</taxon>
        <taxon>Lamiales</taxon>
        <taxon>Oleaceae</taxon>
        <taxon>Forsythieae</taxon>
        <taxon>Abeliophyllum</taxon>
    </lineage>
</organism>
<keyword evidence="1" id="KW-0677">Repeat</keyword>
<dbReference type="Pfam" id="PF13041">
    <property type="entry name" value="PPR_2"/>
    <property type="match status" value="2"/>
</dbReference>
<dbReference type="EMBL" id="JBFOLK010000124">
    <property type="protein sequence ID" value="KAL2456274.1"/>
    <property type="molecule type" value="Genomic_DNA"/>
</dbReference>
<gene>
    <name evidence="3" type="ORF">Adt_46862</name>
</gene>
<evidence type="ECO:0000313" key="4">
    <source>
        <dbReference type="Proteomes" id="UP001604336"/>
    </source>
</evidence>
<dbReference type="Pfam" id="PF01535">
    <property type="entry name" value="PPR"/>
    <property type="match status" value="5"/>
</dbReference>
<protein>
    <submittedName>
        <fullName evidence="3">Pentatricopeptide repeat-containing protein</fullName>
    </submittedName>
</protein>
<evidence type="ECO:0000313" key="3">
    <source>
        <dbReference type="EMBL" id="KAL2456274.1"/>
    </source>
</evidence>
<feature type="repeat" description="PPR" evidence="2">
    <location>
        <begin position="178"/>
        <end position="213"/>
    </location>
</feature>
<dbReference type="Pfam" id="PF20431">
    <property type="entry name" value="E_motif"/>
    <property type="match status" value="1"/>
</dbReference>
<evidence type="ECO:0000256" key="2">
    <source>
        <dbReference type="PROSITE-ProRule" id="PRU00708"/>
    </source>
</evidence>
<accession>A0ABD1NXC3</accession>
<comment type="caution">
    <text evidence="3">The sequence shown here is derived from an EMBL/GenBank/DDBJ whole genome shotgun (WGS) entry which is preliminary data.</text>
</comment>
<dbReference type="PANTHER" id="PTHR47926:SF472">
    <property type="entry name" value="REPEAT (PPR) SUPERFAMILY PROTEIN, PUTATIVE-RELATED"/>
    <property type="match status" value="1"/>
</dbReference>
<dbReference type="FunFam" id="1.25.40.10:FF:000090">
    <property type="entry name" value="Pentatricopeptide repeat-containing protein, chloroplastic"/>
    <property type="match status" value="1"/>
</dbReference>
<dbReference type="FunFam" id="1.25.40.10:FF:000344">
    <property type="entry name" value="Pentatricopeptide repeat-containing protein"/>
    <property type="match status" value="1"/>
</dbReference>
<sequence>MNYTLYGLLLRRCTECRLVRQAKQLHARFILSSTTSDNFLASKLITIYAATHHLTHACKVFDQIPDKNTFSFNALLIAFSLHNHHTETLKLFSLFLSQTDSRNFADMKPDSFTMSCVLKAMSEVVLDGRILARMFHCYVIKHGFDSDVFVGNGLVTYYSRCDDVMSARNLFDEMPARDLVSWNSIISGYSQGGFYEECKDLYRKMLLLKDLRPNGITIVSILQACAQSSDLVLGMEVHRYVVENGIKIDLPLCNSFIALYAKCGSLDYARELFQESSEKDEISYGAIISGYMVHGFVDEAMRLFTEMRNPGLSTWNAVISGHFQNNRYEDVIDLARQMQDFDFKPNSVTLSTILPTFSHLSHLKGGKEIHAFAIKNAYDGNIYVATALIDTYAKLGFVHGAQRVFDRANHRSLIVWTAIISAYAAHGDANLALTLFDDMLNSGIQPDPVTFTAILSACAHAGLVDEARGIFDSMLPKYGICPLIEHYACMVGVLSRAGKLSEAVEFIKKMPIEPSAKVWGALLNGASIHGDIELAEFACAQLFEMEPENTGNYIILANLYSNAARCEQAVTVREKLNNTGLKKVVGCSWIETTGGTQSFIARDVKNEGTDEIYKMLERLLELMRGEGCITVDEFDEESV</sequence>
<evidence type="ECO:0000256" key="1">
    <source>
        <dbReference type="ARBA" id="ARBA00022737"/>
    </source>
</evidence>
<feature type="repeat" description="PPR" evidence="2">
    <location>
        <begin position="412"/>
        <end position="446"/>
    </location>
</feature>
<dbReference type="SUPFAM" id="SSF48452">
    <property type="entry name" value="TPR-like"/>
    <property type="match status" value="1"/>
</dbReference>
<dbReference type="GO" id="GO:0016070">
    <property type="term" value="P:RNA metabolic process"/>
    <property type="evidence" value="ECO:0007669"/>
    <property type="project" value="UniProtKB-ARBA"/>
</dbReference>
<dbReference type="AlphaFoldDB" id="A0ABD1NXC3"/>
<dbReference type="PANTHER" id="PTHR47926">
    <property type="entry name" value="PENTATRICOPEPTIDE REPEAT-CONTAINING PROTEIN"/>
    <property type="match status" value="1"/>
</dbReference>
<feature type="repeat" description="PPR" evidence="2">
    <location>
        <begin position="280"/>
        <end position="314"/>
    </location>
</feature>
<feature type="repeat" description="PPR" evidence="2">
    <location>
        <begin position="447"/>
        <end position="482"/>
    </location>
</feature>
<reference evidence="4" key="1">
    <citation type="submission" date="2024-07" db="EMBL/GenBank/DDBJ databases">
        <title>Two chromosome-level genome assemblies of Korean endemic species Abeliophyllum distichum and Forsythia ovata (Oleaceae).</title>
        <authorList>
            <person name="Jang H."/>
        </authorList>
    </citation>
    <scope>NUCLEOTIDE SEQUENCE [LARGE SCALE GENOMIC DNA]</scope>
</reference>
<proteinExistence type="predicted"/>
<dbReference type="InterPro" id="IPR011990">
    <property type="entry name" value="TPR-like_helical_dom_sf"/>
</dbReference>